<accession>A0A9W9ZAU7</accession>
<protein>
    <submittedName>
        <fullName evidence="1">Uncharacterized protein</fullName>
    </submittedName>
</protein>
<dbReference type="EMBL" id="MU826368">
    <property type="protein sequence ID" value="KAJ7378172.1"/>
    <property type="molecule type" value="Genomic_DNA"/>
</dbReference>
<evidence type="ECO:0000313" key="1">
    <source>
        <dbReference type="EMBL" id="KAJ7378172.1"/>
    </source>
</evidence>
<proteinExistence type="predicted"/>
<dbReference type="AlphaFoldDB" id="A0A9W9ZAU7"/>
<gene>
    <name evidence="1" type="ORF">OS493_024117</name>
</gene>
<reference evidence="1" key="1">
    <citation type="submission" date="2023-01" db="EMBL/GenBank/DDBJ databases">
        <title>Genome assembly of the deep-sea coral Lophelia pertusa.</title>
        <authorList>
            <person name="Herrera S."/>
            <person name="Cordes E."/>
        </authorList>
    </citation>
    <scope>NUCLEOTIDE SEQUENCE</scope>
    <source>
        <strain evidence="1">USNM1676648</strain>
        <tissue evidence="1">Polyp</tissue>
    </source>
</reference>
<comment type="caution">
    <text evidence="1">The sequence shown here is derived from an EMBL/GenBank/DDBJ whole genome shotgun (WGS) entry which is preliminary data.</text>
</comment>
<name>A0A9W9ZAU7_9CNID</name>
<keyword evidence="2" id="KW-1185">Reference proteome</keyword>
<dbReference type="Proteomes" id="UP001163046">
    <property type="component" value="Unassembled WGS sequence"/>
</dbReference>
<sequence length="139" mass="15732">MAGCNLPKLQNIRWAGADVAGRKLDCPCGVDSFPGNKCFSLDCCYNSQAISLHAICKDTSQFPSELYLLYDGITFKCGCYVFKALSECQVLIIRTLPTKSKEKTFFRDADGRRILRTRTADVEMEHKDENRDQFEDADK</sequence>
<dbReference type="OrthoDB" id="19714at2759"/>
<organism evidence="1 2">
    <name type="scientific">Desmophyllum pertusum</name>
    <dbReference type="NCBI Taxonomy" id="174260"/>
    <lineage>
        <taxon>Eukaryota</taxon>
        <taxon>Metazoa</taxon>
        <taxon>Cnidaria</taxon>
        <taxon>Anthozoa</taxon>
        <taxon>Hexacorallia</taxon>
        <taxon>Scleractinia</taxon>
        <taxon>Caryophylliina</taxon>
        <taxon>Caryophylliidae</taxon>
        <taxon>Desmophyllum</taxon>
    </lineage>
</organism>
<evidence type="ECO:0000313" key="2">
    <source>
        <dbReference type="Proteomes" id="UP001163046"/>
    </source>
</evidence>